<comment type="catalytic activity">
    <reaction evidence="4">
        <text>L-phenylalanyl-tRNA(Phe) + an N-terminal L-alpha-aminoacyl-[protein] = an N-terminal L-phenylalanyl-L-alpha-aminoacyl-[protein] + tRNA(Phe)</text>
        <dbReference type="Rhea" id="RHEA:43632"/>
        <dbReference type="Rhea" id="RHEA-COMP:9668"/>
        <dbReference type="Rhea" id="RHEA-COMP:9699"/>
        <dbReference type="Rhea" id="RHEA-COMP:10636"/>
        <dbReference type="Rhea" id="RHEA-COMP:10637"/>
        <dbReference type="ChEBI" id="CHEBI:78442"/>
        <dbReference type="ChEBI" id="CHEBI:78531"/>
        <dbReference type="ChEBI" id="CHEBI:78597"/>
        <dbReference type="ChEBI" id="CHEBI:83561"/>
        <dbReference type="EC" id="2.3.2.6"/>
    </reaction>
</comment>
<dbReference type="Pfam" id="PF03588">
    <property type="entry name" value="Leu_Phe_trans"/>
    <property type="match status" value="1"/>
</dbReference>
<keyword evidence="1 4" id="KW-0963">Cytoplasm</keyword>
<dbReference type="PANTHER" id="PTHR30098:SF2">
    <property type="entry name" value="LEUCYL_PHENYLALANYL-TRNA--PROTEIN TRANSFERASE"/>
    <property type="match status" value="1"/>
</dbReference>
<proteinExistence type="inferred from homology"/>
<dbReference type="GO" id="GO:0005737">
    <property type="term" value="C:cytoplasm"/>
    <property type="evidence" value="ECO:0007669"/>
    <property type="project" value="UniProtKB-SubCell"/>
</dbReference>
<dbReference type="GO" id="GO:0030163">
    <property type="term" value="P:protein catabolic process"/>
    <property type="evidence" value="ECO:0007669"/>
    <property type="project" value="UniProtKB-UniRule"/>
</dbReference>
<dbReference type="AlphaFoldDB" id="A0A8J4H9W4"/>
<evidence type="ECO:0000256" key="4">
    <source>
        <dbReference type="HAMAP-Rule" id="MF_00688"/>
    </source>
</evidence>
<sequence>MSQRHFRITPELMLRAYQAGLFPMAESRQGAHLYWLDPEQRGVLPLERFHLPRRLRRTVLSGRFTVTADQDFAAVIAGCAAPLRGRGDTWINAEIERLFLALHRQGHAHSLECWQDGALAGGLYGVRVGAAFFGESMFTLARDASKVALVHLVVRLRLGGFRLLDTQFLTAHLAGFGAVELPRDIYKTRLVEAVSTRARWIGTLSREELRAGLGALAEIRVASS</sequence>
<protein>
    <recommendedName>
        <fullName evidence="4">Leucyl/phenylalanyl-tRNA--protein transferase</fullName>
        <ecNumber evidence="4">2.3.2.6</ecNumber>
    </recommendedName>
    <alternativeName>
        <fullName evidence="4">L/F-transferase</fullName>
    </alternativeName>
    <alternativeName>
        <fullName evidence="4">Leucyltransferase</fullName>
    </alternativeName>
    <alternativeName>
        <fullName evidence="4">Phenyalanyltransferase</fullName>
    </alternativeName>
</protein>
<keyword evidence="2 4" id="KW-0808">Transferase</keyword>
<dbReference type="InterPro" id="IPR042203">
    <property type="entry name" value="Leu/Phe-tRNA_Trfase_C"/>
</dbReference>
<dbReference type="Gene3D" id="3.40.630.70">
    <property type="entry name" value="Leucyl/phenylalanyl-tRNA-protein transferase, C-terminal domain"/>
    <property type="match status" value="1"/>
</dbReference>
<dbReference type="GO" id="GO:0008914">
    <property type="term" value="F:leucyl-tRNA--protein transferase activity"/>
    <property type="evidence" value="ECO:0007669"/>
    <property type="project" value="UniProtKB-UniRule"/>
</dbReference>
<evidence type="ECO:0000256" key="3">
    <source>
        <dbReference type="ARBA" id="ARBA00023315"/>
    </source>
</evidence>
<dbReference type="PANTHER" id="PTHR30098">
    <property type="entry name" value="LEUCYL/PHENYLALANYL-TRNA--PROTEIN TRANSFERASE"/>
    <property type="match status" value="1"/>
</dbReference>
<dbReference type="InterPro" id="IPR016181">
    <property type="entry name" value="Acyl_CoA_acyltransferase"/>
</dbReference>
<dbReference type="SUPFAM" id="SSF55729">
    <property type="entry name" value="Acyl-CoA N-acyltransferases (Nat)"/>
    <property type="match status" value="1"/>
</dbReference>
<dbReference type="EC" id="2.3.2.6" evidence="4"/>
<dbReference type="NCBIfam" id="TIGR00667">
    <property type="entry name" value="aat"/>
    <property type="match status" value="1"/>
</dbReference>
<dbReference type="EMBL" id="DTQM01000088">
    <property type="protein sequence ID" value="HGC42483.1"/>
    <property type="molecule type" value="Genomic_DNA"/>
</dbReference>
<keyword evidence="3 4" id="KW-0012">Acyltransferase</keyword>
<comment type="caution">
    <text evidence="5">The sequence shown here is derived from an EMBL/GenBank/DDBJ whole genome shotgun (WGS) entry which is preliminary data.</text>
</comment>
<evidence type="ECO:0000256" key="2">
    <source>
        <dbReference type="ARBA" id="ARBA00022679"/>
    </source>
</evidence>
<comment type="similarity">
    <text evidence="4">Belongs to the L/F-transferase family.</text>
</comment>
<evidence type="ECO:0000313" key="5">
    <source>
        <dbReference type="EMBL" id="HGC42483.1"/>
    </source>
</evidence>
<comment type="subcellular location">
    <subcellularLocation>
        <location evidence="4">Cytoplasm</location>
    </subcellularLocation>
</comment>
<name>A0A8J4H9W4_9PROT</name>
<dbReference type="HAMAP" id="MF_00688">
    <property type="entry name" value="Leu_Phe_trans"/>
    <property type="match status" value="1"/>
</dbReference>
<comment type="function">
    <text evidence="4">Functions in the N-end rule pathway of protein degradation where it conjugates Leu, Phe and, less efficiently, Met from aminoacyl-tRNAs to the N-termini of proteins containing an N-terminal arginine or lysine.</text>
</comment>
<accession>A0A8J4H9W4</accession>
<gene>
    <name evidence="4" type="primary">aat</name>
    <name evidence="5" type="ORF">ENY07_04555</name>
</gene>
<comment type="catalytic activity">
    <reaction evidence="4">
        <text>N-terminal L-lysyl-[protein] + L-leucyl-tRNA(Leu) = N-terminal L-leucyl-L-lysyl-[protein] + tRNA(Leu) + H(+)</text>
        <dbReference type="Rhea" id="RHEA:12340"/>
        <dbReference type="Rhea" id="RHEA-COMP:9613"/>
        <dbReference type="Rhea" id="RHEA-COMP:9622"/>
        <dbReference type="Rhea" id="RHEA-COMP:12670"/>
        <dbReference type="Rhea" id="RHEA-COMP:12671"/>
        <dbReference type="ChEBI" id="CHEBI:15378"/>
        <dbReference type="ChEBI" id="CHEBI:65249"/>
        <dbReference type="ChEBI" id="CHEBI:78442"/>
        <dbReference type="ChEBI" id="CHEBI:78494"/>
        <dbReference type="ChEBI" id="CHEBI:133043"/>
        <dbReference type="EC" id="2.3.2.6"/>
    </reaction>
</comment>
<evidence type="ECO:0000256" key="1">
    <source>
        <dbReference type="ARBA" id="ARBA00022490"/>
    </source>
</evidence>
<comment type="catalytic activity">
    <reaction evidence="4">
        <text>N-terminal L-arginyl-[protein] + L-leucyl-tRNA(Leu) = N-terminal L-leucyl-L-arginyl-[protein] + tRNA(Leu) + H(+)</text>
        <dbReference type="Rhea" id="RHEA:50416"/>
        <dbReference type="Rhea" id="RHEA-COMP:9613"/>
        <dbReference type="Rhea" id="RHEA-COMP:9622"/>
        <dbReference type="Rhea" id="RHEA-COMP:12672"/>
        <dbReference type="Rhea" id="RHEA-COMP:12673"/>
        <dbReference type="ChEBI" id="CHEBI:15378"/>
        <dbReference type="ChEBI" id="CHEBI:64719"/>
        <dbReference type="ChEBI" id="CHEBI:78442"/>
        <dbReference type="ChEBI" id="CHEBI:78494"/>
        <dbReference type="ChEBI" id="CHEBI:133044"/>
        <dbReference type="EC" id="2.3.2.6"/>
    </reaction>
</comment>
<reference evidence="5" key="1">
    <citation type="journal article" date="2020" name="mSystems">
        <title>Genome- and Community-Level Interaction Insights into Carbon Utilization and Element Cycling Functions of Hydrothermarchaeota in Hydrothermal Sediment.</title>
        <authorList>
            <person name="Zhou Z."/>
            <person name="Liu Y."/>
            <person name="Xu W."/>
            <person name="Pan J."/>
            <person name="Luo Z.H."/>
            <person name="Li M."/>
        </authorList>
    </citation>
    <scope>NUCLEOTIDE SEQUENCE</scope>
    <source>
        <strain evidence="5">SpSt-997</strain>
    </source>
</reference>
<organism evidence="5">
    <name type="scientific">Acidicaldus sp</name>
    <dbReference type="NCBI Taxonomy" id="1872105"/>
    <lineage>
        <taxon>Bacteria</taxon>
        <taxon>Pseudomonadati</taxon>
        <taxon>Pseudomonadota</taxon>
        <taxon>Alphaproteobacteria</taxon>
        <taxon>Acetobacterales</taxon>
        <taxon>Acetobacteraceae</taxon>
        <taxon>Acidicaldus</taxon>
    </lineage>
</organism>
<dbReference type="InterPro" id="IPR004616">
    <property type="entry name" value="Leu/Phe-tRNA_Trfase"/>
</dbReference>